<keyword evidence="2" id="KW-1185">Reference proteome</keyword>
<name>A0ACD5DDJ5_9LACO</name>
<reference evidence="1" key="1">
    <citation type="submission" date="2024-08" db="EMBL/GenBank/DDBJ databases">
        <title>Lentilactobacillus sp. nov., isolated from tree bark.</title>
        <authorList>
            <person name="Phuengjayaem S."/>
            <person name="Tanasupawat S."/>
        </authorList>
    </citation>
    <scope>NUCLEOTIDE SEQUENCE</scope>
    <source>
        <strain evidence="1">SPB1-3</strain>
    </source>
</reference>
<gene>
    <name evidence="1" type="ORF">O0236_008615</name>
</gene>
<dbReference type="Proteomes" id="UP001149860">
    <property type="component" value="Chromosome"/>
</dbReference>
<organism evidence="1 2">
    <name type="scientific">Lentilactobacillus terminaliae</name>
    <dbReference type="NCBI Taxonomy" id="3003483"/>
    <lineage>
        <taxon>Bacteria</taxon>
        <taxon>Bacillati</taxon>
        <taxon>Bacillota</taxon>
        <taxon>Bacilli</taxon>
        <taxon>Lactobacillales</taxon>
        <taxon>Lactobacillaceae</taxon>
        <taxon>Lentilactobacillus</taxon>
    </lineage>
</organism>
<evidence type="ECO:0000313" key="1">
    <source>
        <dbReference type="EMBL" id="XFD39452.1"/>
    </source>
</evidence>
<proteinExistence type="predicted"/>
<accession>A0ACD5DDJ5</accession>
<dbReference type="EMBL" id="CP168151">
    <property type="protein sequence ID" value="XFD39452.1"/>
    <property type="molecule type" value="Genomic_DNA"/>
</dbReference>
<protein>
    <submittedName>
        <fullName evidence="1">TetR/AcrR family transcriptional regulator</fullName>
    </submittedName>
</protein>
<evidence type="ECO:0000313" key="2">
    <source>
        <dbReference type="Proteomes" id="UP001149860"/>
    </source>
</evidence>
<sequence>MRSQDDEKRKRILDSTSNIIMTQGIAAVSLSKIAKDAGVASGTLYTYFEDKNDMLRSLYLNRKQRIAEAVTKFDIHGDPRQEFNHFMDLIYEYGQEHLDEFILIREFGQSPILKSLNIPQEQAFAGFEGLEEFVQIGIKKQAFFDIDYQIILDYAYTPVVEYLIALNNGTLDQNEVSFDQIKLLSTRAILMEK</sequence>